<dbReference type="EMBL" id="PCDP01000001">
    <property type="protein sequence ID" value="PZM16961.1"/>
    <property type="molecule type" value="Genomic_DNA"/>
</dbReference>
<evidence type="ECO:0000313" key="2">
    <source>
        <dbReference type="Proteomes" id="UP000248925"/>
    </source>
</evidence>
<accession>A0A2W4D0B5</accession>
<organism evidence="1 2">
    <name type="scientific">Rhizobium tubonense</name>
    <dbReference type="NCBI Taxonomy" id="484088"/>
    <lineage>
        <taxon>Bacteria</taxon>
        <taxon>Pseudomonadati</taxon>
        <taxon>Pseudomonadota</taxon>
        <taxon>Alphaproteobacteria</taxon>
        <taxon>Hyphomicrobiales</taxon>
        <taxon>Rhizobiaceae</taxon>
        <taxon>Rhizobium/Agrobacterium group</taxon>
        <taxon>Rhizobium</taxon>
    </lineage>
</organism>
<dbReference type="Proteomes" id="UP000248925">
    <property type="component" value="Unassembled WGS sequence"/>
</dbReference>
<proteinExistence type="predicted"/>
<keyword evidence="2" id="KW-1185">Reference proteome</keyword>
<reference evidence="1 2" key="1">
    <citation type="journal article" date="2018" name="Sci. Rep.">
        <title>Rhizobium tumorigenes sp. nov., a novel plant tumorigenic bacterium isolated from cane gall tumors on thornless blackberry.</title>
        <authorList>
            <person name="Kuzmanovi N."/>
            <person name="Smalla K."/>
            <person name="Gronow S."/>
            <person name="PuBawska J."/>
        </authorList>
    </citation>
    <scope>NUCLEOTIDE SEQUENCE [LARGE SCALE GENOMIC DNA]</scope>
    <source>
        <strain evidence="1 2">CCBAU 85046</strain>
    </source>
</reference>
<evidence type="ECO:0000313" key="1">
    <source>
        <dbReference type="EMBL" id="PZM16961.1"/>
    </source>
</evidence>
<sequence length="76" mass="8422">MEEAERRRPRADLLAADPGRALGEKGLEQFQQKCTAVLRPELRKDKELERFRDSKKSGNALEAAAQMALNTKGPAG</sequence>
<protein>
    <submittedName>
        <fullName evidence="1">Uncharacterized protein</fullName>
    </submittedName>
</protein>
<dbReference type="AlphaFoldDB" id="A0A2W4D0B5"/>
<gene>
    <name evidence="1" type="ORF">CPY51_01565</name>
</gene>
<comment type="caution">
    <text evidence="1">The sequence shown here is derived from an EMBL/GenBank/DDBJ whole genome shotgun (WGS) entry which is preliminary data.</text>
</comment>
<name>A0A2W4D0B5_9HYPH</name>